<gene>
    <name evidence="2" type="ORF">H7849_12065</name>
</gene>
<dbReference type="KEGG" id="adin:H7849_12065"/>
<dbReference type="AlphaFoldDB" id="A0A7G8BPT9"/>
<evidence type="ECO:0008006" key="4">
    <source>
        <dbReference type="Google" id="ProtNLM"/>
    </source>
</evidence>
<accession>A0A7G8BPT9</accession>
<sequence>MKRRFLLTLLVCSCFGAVNRLINAEDGGLPAAPSTTVASRPTTYPASYLDTDGVTPLTFGQKVSYYLHSTYSFRNFLEAGLISGIPDLASAPPQPQAPAIISDDSMNSYTNTMDAYGTAMDTWRRSSEEELRYRSRRFAVGLATAETRQYLSNLVLPTLLHQDPRYVPANIEGSFGQRMWQAVRSIVVTHSNSGSSVPNYSKLGGTIAAAYMGQAVYARQFDVAELHSGHFAEKYIAYSLGGDLATNASRELIRTVMKPDVEMADAHGPATQDSYYPLSVGGKFVCWARSTYYIRNFVQGALLAGLPDIPPEPAEPSEPNITSEEQAQAFYTSFVQYGNDLQTWRDTMEENVRYHERRLIGGISESETQQLLSKFVLPTPLVMDPRYIPLGPGHSAGARFANALAGIVVGRLNSGHRMLNLPVLGGTVGAALIAQGIYYPKLGVPELESNRVLGKTIGFNLGADAVLNIFGEFFIRQNL</sequence>
<reference evidence="2 3" key="1">
    <citation type="submission" date="2020-08" db="EMBL/GenBank/DDBJ databases">
        <title>Edaphobacter telluris sp. nov. and Acidobacterium dinghuensis sp. nov., two acidobacteria isolated from forest soil.</title>
        <authorList>
            <person name="Fu J."/>
            <person name="Qiu L."/>
        </authorList>
    </citation>
    <scope>NUCLEOTIDE SEQUENCE [LARGE SCALE GENOMIC DNA]</scope>
    <source>
        <strain evidence="2">4Y35</strain>
    </source>
</reference>
<evidence type="ECO:0000313" key="3">
    <source>
        <dbReference type="Proteomes" id="UP000515312"/>
    </source>
</evidence>
<dbReference type="Proteomes" id="UP000515312">
    <property type="component" value="Chromosome"/>
</dbReference>
<protein>
    <recommendedName>
        <fullName evidence="4">DUF3943 domain-containing protein</fullName>
    </recommendedName>
</protein>
<dbReference type="RefSeq" id="WP_186746816.1">
    <property type="nucleotide sequence ID" value="NZ_CP060394.1"/>
</dbReference>
<feature type="chain" id="PRO_5028837115" description="DUF3943 domain-containing protein" evidence="1">
    <location>
        <begin position="25"/>
        <end position="479"/>
    </location>
</feature>
<feature type="signal peptide" evidence="1">
    <location>
        <begin position="1"/>
        <end position="24"/>
    </location>
</feature>
<keyword evidence="1" id="KW-0732">Signal</keyword>
<dbReference type="EMBL" id="CP060394">
    <property type="protein sequence ID" value="QNI34559.1"/>
    <property type="molecule type" value="Genomic_DNA"/>
</dbReference>
<keyword evidence="3" id="KW-1185">Reference proteome</keyword>
<proteinExistence type="predicted"/>
<evidence type="ECO:0000313" key="2">
    <source>
        <dbReference type="EMBL" id="QNI34559.1"/>
    </source>
</evidence>
<name>A0A7G8BPT9_9BACT</name>
<organism evidence="2 3">
    <name type="scientific">Alloacidobacterium dinghuense</name>
    <dbReference type="NCBI Taxonomy" id="2763107"/>
    <lineage>
        <taxon>Bacteria</taxon>
        <taxon>Pseudomonadati</taxon>
        <taxon>Acidobacteriota</taxon>
        <taxon>Terriglobia</taxon>
        <taxon>Terriglobales</taxon>
        <taxon>Acidobacteriaceae</taxon>
        <taxon>Alloacidobacterium</taxon>
    </lineage>
</organism>
<evidence type="ECO:0000256" key="1">
    <source>
        <dbReference type="SAM" id="SignalP"/>
    </source>
</evidence>